<evidence type="ECO:0000313" key="2">
    <source>
        <dbReference type="Proteomes" id="UP000199494"/>
    </source>
</evidence>
<dbReference type="SUPFAM" id="SSF101386">
    <property type="entry name" value="all-alpha NTP pyrophosphatases"/>
    <property type="match status" value="1"/>
</dbReference>
<dbReference type="STRING" id="530584.SAMN05421630_11140"/>
<keyword evidence="2" id="KW-1185">Reference proteome</keyword>
<dbReference type="GO" id="GO:0047429">
    <property type="term" value="F:nucleoside triphosphate diphosphatase activity"/>
    <property type="evidence" value="ECO:0007669"/>
    <property type="project" value="TreeGrafter"/>
</dbReference>
<name>A0A222VVW3_9PSEU</name>
<dbReference type="OrthoDB" id="9808939at2"/>
<proteinExistence type="predicted"/>
<dbReference type="Pfam" id="PF03819">
    <property type="entry name" value="MazG"/>
    <property type="match status" value="1"/>
</dbReference>
<dbReference type="RefSeq" id="WP_091809102.1">
    <property type="nucleotide sequence ID" value="NZ_CP016353.1"/>
</dbReference>
<reference evidence="1 2" key="1">
    <citation type="submission" date="2016-10" db="EMBL/GenBank/DDBJ databases">
        <authorList>
            <person name="de Groot N.N."/>
        </authorList>
    </citation>
    <scope>NUCLEOTIDE SEQUENCE [LARGE SCALE GENOMIC DNA]</scope>
    <source>
        <strain evidence="1 2">CGMCC 4.5506</strain>
    </source>
</reference>
<dbReference type="GO" id="GO:0046047">
    <property type="term" value="P:TTP catabolic process"/>
    <property type="evidence" value="ECO:0007669"/>
    <property type="project" value="TreeGrafter"/>
</dbReference>
<dbReference type="GO" id="GO:0046081">
    <property type="term" value="P:dUTP catabolic process"/>
    <property type="evidence" value="ECO:0007669"/>
    <property type="project" value="TreeGrafter"/>
</dbReference>
<dbReference type="InterPro" id="IPR004518">
    <property type="entry name" value="MazG-like_dom"/>
</dbReference>
<dbReference type="GO" id="GO:0046076">
    <property type="term" value="P:dTTP catabolic process"/>
    <property type="evidence" value="ECO:0007669"/>
    <property type="project" value="TreeGrafter"/>
</dbReference>
<organism evidence="1 2">
    <name type="scientific">Prauserella marina</name>
    <dbReference type="NCBI Taxonomy" id="530584"/>
    <lineage>
        <taxon>Bacteria</taxon>
        <taxon>Bacillati</taxon>
        <taxon>Actinomycetota</taxon>
        <taxon>Actinomycetes</taxon>
        <taxon>Pseudonocardiales</taxon>
        <taxon>Pseudonocardiaceae</taxon>
        <taxon>Prauserella</taxon>
    </lineage>
</organism>
<dbReference type="AlphaFoldDB" id="A0A222VVW3"/>
<dbReference type="GO" id="GO:0046052">
    <property type="term" value="P:UTP catabolic process"/>
    <property type="evidence" value="ECO:0007669"/>
    <property type="project" value="TreeGrafter"/>
</dbReference>
<keyword evidence="1" id="KW-0378">Hydrolase</keyword>
<dbReference type="GO" id="GO:0046061">
    <property type="term" value="P:dATP catabolic process"/>
    <property type="evidence" value="ECO:0007669"/>
    <property type="project" value="TreeGrafter"/>
</dbReference>
<dbReference type="CDD" id="cd11528">
    <property type="entry name" value="NTP-PPase_MazG_Nterm"/>
    <property type="match status" value="1"/>
</dbReference>
<dbReference type="GO" id="GO:0006203">
    <property type="term" value="P:dGTP catabolic process"/>
    <property type="evidence" value="ECO:0007669"/>
    <property type="project" value="TreeGrafter"/>
</dbReference>
<dbReference type="InterPro" id="IPR011551">
    <property type="entry name" value="NTP_PyrPHydrolase_MazG"/>
</dbReference>
<accession>A0A222VVW3</accession>
<dbReference type="Proteomes" id="UP000199494">
    <property type="component" value="Unassembled WGS sequence"/>
</dbReference>
<sequence>MTWSSATVVLVSRALPAVLPAAALSALRSAEYVFASTDLPEETRAALDVKRAPEPAELLALPGVVLVAASETDECAAALVTSGAVVLSAPVPPLVKAADVMDRLRSPGGCPWDAVQTHTSLRQYLVEETFELLDAIEDGDRAAMREELGDVLLQVLFHARVAAEDEAPFDIDDVADDLVTKLVGRHPHVFAKGERVNTVEHQQQRWEELKQTEKRRESIVDGVAAGQPAAALAGKLGQRTGRVGLPFDLFPSGGDEGAKLFRIAAAARRAGVDPEVALRAVAREFAERVRTAEAAAKAAGFDPTGLDADGWRRFWPA</sequence>
<dbReference type="FunFam" id="1.10.287.1080:FF:000001">
    <property type="entry name" value="Nucleoside triphosphate pyrophosphohydrolase"/>
    <property type="match status" value="1"/>
</dbReference>
<gene>
    <name evidence="1" type="ORF">SAMN05421630_11140</name>
</gene>
<dbReference type="EMBL" id="FMZE01000011">
    <property type="protein sequence ID" value="SDD67384.1"/>
    <property type="molecule type" value="Genomic_DNA"/>
</dbReference>
<protein>
    <submittedName>
        <fullName evidence="1">XTP/dITP diphosphohydrolase</fullName>
    </submittedName>
</protein>
<dbReference type="KEGG" id="pmad:BAY61_26930"/>
<dbReference type="Gene3D" id="1.10.287.1080">
    <property type="entry name" value="MazG-like"/>
    <property type="match status" value="2"/>
</dbReference>
<dbReference type="PANTHER" id="PTHR30522:SF0">
    <property type="entry name" value="NUCLEOSIDE TRIPHOSPHATE PYROPHOSPHOHYDROLASE"/>
    <property type="match status" value="1"/>
</dbReference>
<dbReference type="NCBIfam" id="TIGR00444">
    <property type="entry name" value="mazG"/>
    <property type="match status" value="1"/>
</dbReference>
<dbReference type="GO" id="GO:0006950">
    <property type="term" value="P:response to stress"/>
    <property type="evidence" value="ECO:0007669"/>
    <property type="project" value="UniProtKB-ARBA"/>
</dbReference>
<dbReference type="InterPro" id="IPR048015">
    <property type="entry name" value="NTP-PPase_MazG-like_N"/>
</dbReference>
<evidence type="ECO:0000313" key="1">
    <source>
        <dbReference type="EMBL" id="SDD67384.1"/>
    </source>
</evidence>
<dbReference type="PANTHER" id="PTHR30522">
    <property type="entry name" value="NUCLEOSIDE TRIPHOSPHATE PYROPHOSPHOHYDROLASE"/>
    <property type="match status" value="1"/>
</dbReference>